<gene>
    <name evidence="10" type="ORF">FB563_8209</name>
</gene>
<protein>
    <submittedName>
        <fullName evidence="10">Putative ABC transport system permease protein</fullName>
    </submittedName>
</protein>
<evidence type="ECO:0000313" key="11">
    <source>
        <dbReference type="Proteomes" id="UP000318103"/>
    </source>
</evidence>
<comment type="similarity">
    <text evidence="6">Belongs to the ABC-4 integral membrane protein family.</text>
</comment>
<evidence type="ECO:0000256" key="5">
    <source>
        <dbReference type="ARBA" id="ARBA00023136"/>
    </source>
</evidence>
<evidence type="ECO:0000256" key="1">
    <source>
        <dbReference type="ARBA" id="ARBA00004651"/>
    </source>
</evidence>
<feature type="domain" description="ABC3 transporter permease C-terminal" evidence="8">
    <location>
        <begin position="303"/>
        <end position="416"/>
    </location>
</feature>
<comment type="caution">
    <text evidence="10">The sequence shown here is derived from an EMBL/GenBank/DDBJ whole genome shotgun (WGS) entry which is preliminary data.</text>
</comment>
<feature type="transmembrane region" description="Helical" evidence="7">
    <location>
        <begin position="346"/>
        <end position="372"/>
    </location>
</feature>
<feature type="transmembrane region" description="Helical" evidence="7">
    <location>
        <begin position="300"/>
        <end position="325"/>
    </location>
</feature>
<evidence type="ECO:0000256" key="3">
    <source>
        <dbReference type="ARBA" id="ARBA00022692"/>
    </source>
</evidence>
<dbReference type="GO" id="GO:0005886">
    <property type="term" value="C:plasma membrane"/>
    <property type="evidence" value="ECO:0007669"/>
    <property type="project" value="UniProtKB-SubCell"/>
</dbReference>
<dbReference type="Proteomes" id="UP000318103">
    <property type="component" value="Unassembled WGS sequence"/>
</dbReference>
<keyword evidence="5 7" id="KW-0472">Membrane</keyword>
<evidence type="ECO:0000256" key="2">
    <source>
        <dbReference type="ARBA" id="ARBA00022475"/>
    </source>
</evidence>
<keyword evidence="2" id="KW-1003">Cell membrane</keyword>
<name>A0A542SY23_9ACTN</name>
<feature type="transmembrane region" description="Helical" evidence="7">
    <location>
        <begin position="35"/>
        <end position="55"/>
    </location>
</feature>
<evidence type="ECO:0000313" key="10">
    <source>
        <dbReference type="EMBL" id="TQK79217.1"/>
    </source>
</evidence>
<evidence type="ECO:0000259" key="9">
    <source>
        <dbReference type="Pfam" id="PF12704"/>
    </source>
</evidence>
<dbReference type="EMBL" id="VFNX01000007">
    <property type="protein sequence ID" value="TQK79217.1"/>
    <property type="molecule type" value="Genomic_DNA"/>
</dbReference>
<dbReference type="Pfam" id="PF02687">
    <property type="entry name" value="FtsX"/>
    <property type="match status" value="1"/>
</dbReference>
<dbReference type="InterPro" id="IPR003838">
    <property type="entry name" value="ABC3_permease_C"/>
</dbReference>
<dbReference type="AlphaFoldDB" id="A0A542SY23"/>
<keyword evidence="4 7" id="KW-1133">Transmembrane helix</keyword>
<accession>A0A542SY23</accession>
<evidence type="ECO:0000259" key="8">
    <source>
        <dbReference type="Pfam" id="PF02687"/>
    </source>
</evidence>
<feature type="domain" description="MacB-like periplasmic core" evidence="9">
    <location>
        <begin position="34"/>
        <end position="259"/>
    </location>
</feature>
<evidence type="ECO:0000256" key="6">
    <source>
        <dbReference type="ARBA" id="ARBA00038076"/>
    </source>
</evidence>
<evidence type="ECO:0000256" key="4">
    <source>
        <dbReference type="ARBA" id="ARBA00022989"/>
    </source>
</evidence>
<dbReference type="PANTHER" id="PTHR30572:SF4">
    <property type="entry name" value="ABC TRANSPORTER PERMEASE YTRF"/>
    <property type="match status" value="1"/>
</dbReference>
<reference evidence="10 11" key="1">
    <citation type="submission" date="2019-06" db="EMBL/GenBank/DDBJ databases">
        <title>Sequencing the genomes of 1000 actinobacteria strains.</title>
        <authorList>
            <person name="Klenk H.-P."/>
        </authorList>
    </citation>
    <scope>NUCLEOTIDE SEQUENCE [LARGE SCALE GENOMIC DNA]</scope>
    <source>
        <strain evidence="10 11">DSM 41929</strain>
    </source>
</reference>
<keyword evidence="3 7" id="KW-0812">Transmembrane</keyword>
<sequence length="422" mass="44075">MSRRSPREVAPTRFTWRDLAAEALAGIVQRPVRSVLTMLGTVLGVGSFVAVLGLTSTAAGQIGASFSMLQNTTVTVDDTGPGTASSGTQQDPVMDFPLDTDVRLKRLNGVVDGGVWWNVPLRNPTVSARPDVTASSSEAADGARSGLHVLAASPGALHAMQPTLSSGVLFNDFHQQRKERVCLLGSSVARLLRVTQVENRPAVFINGAAYTVLGVVADTQRLPQSLLSVIIPADTALDAYGAPVDDPAQALIRTRTGAAALIAKQAPLALRPDHPGLLRAVPPVDPHALRDQVSTDMSGLFLILAAICLVVGAVGIANTTLVAVLERTGEIGLRRALGARRRHITAQFITESTALGALGGLTGTVTGVAVVVGTSLARNWTAVLEPYTVLPAPLIGVVIGFLAGLYPALRAARIEPLEALRH</sequence>
<dbReference type="InterPro" id="IPR050250">
    <property type="entry name" value="Macrolide_Exporter_MacB"/>
</dbReference>
<dbReference type="InterPro" id="IPR025857">
    <property type="entry name" value="MacB_PCD"/>
</dbReference>
<evidence type="ECO:0000256" key="7">
    <source>
        <dbReference type="SAM" id="Phobius"/>
    </source>
</evidence>
<comment type="subcellular location">
    <subcellularLocation>
        <location evidence="1">Cell membrane</location>
        <topology evidence="1">Multi-pass membrane protein</topology>
    </subcellularLocation>
</comment>
<proteinExistence type="inferred from homology"/>
<dbReference type="GO" id="GO:0022857">
    <property type="term" value="F:transmembrane transporter activity"/>
    <property type="evidence" value="ECO:0007669"/>
    <property type="project" value="TreeGrafter"/>
</dbReference>
<keyword evidence="11" id="KW-1185">Reference proteome</keyword>
<organism evidence="10 11">
    <name type="scientific">Streptomyces puniciscabiei</name>
    <dbReference type="NCBI Taxonomy" id="164348"/>
    <lineage>
        <taxon>Bacteria</taxon>
        <taxon>Bacillati</taxon>
        <taxon>Actinomycetota</taxon>
        <taxon>Actinomycetes</taxon>
        <taxon>Kitasatosporales</taxon>
        <taxon>Streptomycetaceae</taxon>
        <taxon>Streptomyces</taxon>
    </lineage>
</organism>
<feature type="transmembrane region" description="Helical" evidence="7">
    <location>
        <begin position="392"/>
        <end position="412"/>
    </location>
</feature>
<dbReference type="Pfam" id="PF12704">
    <property type="entry name" value="MacB_PCD"/>
    <property type="match status" value="1"/>
</dbReference>
<dbReference type="PANTHER" id="PTHR30572">
    <property type="entry name" value="MEMBRANE COMPONENT OF TRANSPORTER-RELATED"/>
    <property type="match status" value="1"/>
</dbReference>